<name>A0A1G2DV48_9BACT</name>
<proteinExistence type="predicted"/>
<dbReference type="AlphaFoldDB" id="A0A1G2DV48"/>
<comment type="caution">
    <text evidence="1">The sequence shown here is derived from an EMBL/GenBank/DDBJ whole genome shotgun (WGS) entry which is preliminary data.</text>
</comment>
<protein>
    <submittedName>
        <fullName evidence="1">Uncharacterized protein</fullName>
    </submittedName>
</protein>
<reference evidence="1 2" key="1">
    <citation type="journal article" date="2016" name="Nat. Commun.">
        <title>Thousands of microbial genomes shed light on interconnected biogeochemical processes in an aquifer system.</title>
        <authorList>
            <person name="Anantharaman K."/>
            <person name="Brown C.T."/>
            <person name="Hug L.A."/>
            <person name="Sharon I."/>
            <person name="Castelle C.J."/>
            <person name="Probst A.J."/>
            <person name="Thomas B.C."/>
            <person name="Singh A."/>
            <person name="Wilkins M.J."/>
            <person name="Karaoz U."/>
            <person name="Brodie E.L."/>
            <person name="Williams K.H."/>
            <person name="Hubbard S.S."/>
            <person name="Banfield J.F."/>
        </authorList>
    </citation>
    <scope>NUCLEOTIDE SEQUENCE [LARGE SCALE GENOMIC DNA]</scope>
</reference>
<dbReference type="Proteomes" id="UP000178893">
    <property type="component" value="Unassembled WGS sequence"/>
</dbReference>
<sequence length="105" mass="11961">MSSWIVDWETWNFDEAGKIEAITWLTPFKIRADSLQEAIDLAEKRAPRKLCEMKKRLPSEFAGSYNSVPHILGLKDEKGAYYEIGKAKTVFGGQITELPDYGSFE</sequence>
<accession>A0A1G2DV48</accession>
<gene>
    <name evidence="1" type="ORF">A2V72_01415</name>
</gene>
<dbReference type="EMBL" id="MHLW01000032">
    <property type="protein sequence ID" value="OGZ17554.1"/>
    <property type="molecule type" value="Genomic_DNA"/>
</dbReference>
<organism evidence="1 2">
    <name type="scientific">Candidatus Nealsonbacteria bacterium RBG_13_37_56</name>
    <dbReference type="NCBI Taxonomy" id="1801661"/>
    <lineage>
        <taxon>Bacteria</taxon>
        <taxon>Candidatus Nealsoniibacteriota</taxon>
    </lineage>
</organism>
<evidence type="ECO:0000313" key="2">
    <source>
        <dbReference type="Proteomes" id="UP000178893"/>
    </source>
</evidence>
<evidence type="ECO:0000313" key="1">
    <source>
        <dbReference type="EMBL" id="OGZ17554.1"/>
    </source>
</evidence>